<evidence type="ECO:0000256" key="1">
    <source>
        <dbReference type="SAM" id="Phobius"/>
    </source>
</evidence>
<sequence>MDFLTIIATSVFLILGVVIGYYLGNKIATIRRDIYWENELPNHRKDAVMKSRSVLAGMFSEQLAPYLPNFNFKPTEVRFLGKPVDFIVFKGLDDKNVEEIVFVEVKSGKSQMNKTEKSLKDAIRKKKVRFEEYRVDEDLTKSDDM</sequence>
<evidence type="ECO:0000313" key="3">
    <source>
        <dbReference type="EMBL" id="OGZ62554.1"/>
    </source>
</evidence>
<organism evidence="3 4">
    <name type="scientific">Candidatus Staskawiczbacteria bacterium RIFCSPHIGHO2_01_FULL_34_27</name>
    <dbReference type="NCBI Taxonomy" id="1802199"/>
    <lineage>
        <taxon>Bacteria</taxon>
        <taxon>Candidatus Staskawicziibacteriota</taxon>
    </lineage>
</organism>
<gene>
    <name evidence="3" type="ORF">A2639_00535</name>
</gene>
<keyword evidence="1" id="KW-0812">Transmembrane</keyword>
<feature type="domain" description="Holliday junction resolvase-related" evidence="2">
    <location>
        <begin position="38"/>
        <end position="134"/>
    </location>
</feature>
<name>A0A1G2HJ93_9BACT</name>
<evidence type="ECO:0000259" key="2">
    <source>
        <dbReference type="Pfam" id="PF10107"/>
    </source>
</evidence>
<keyword evidence="1" id="KW-0472">Membrane</keyword>
<dbReference type="Pfam" id="PF10107">
    <property type="entry name" value="Endonuc_Holl"/>
    <property type="match status" value="1"/>
</dbReference>
<proteinExistence type="predicted"/>
<dbReference type="Proteomes" id="UP000178991">
    <property type="component" value="Unassembled WGS sequence"/>
</dbReference>
<dbReference type="AlphaFoldDB" id="A0A1G2HJ93"/>
<comment type="caution">
    <text evidence="3">The sequence shown here is derived from an EMBL/GenBank/DDBJ whole genome shotgun (WGS) entry which is preliminary data.</text>
</comment>
<evidence type="ECO:0000313" key="4">
    <source>
        <dbReference type="Proteomes" id="UP000178991"/>
    </source>
</evidence>
<feature type="transmembrane region" description="Helical" evidence="1">
    <location>
        <begin position="6"/>
        <end position="24"/>
    </location>
</feature>
<reference evidence="3 4" key="1">
    <citation type="journal article" date="2016" name="Nat. Commun.">
        <title>Thousands of microbial genomes shed light on interconnected biogeochemical processes in an aquifer system.</title>
        <authorList>
            <person name="Anantharaman K."/>
            <person name="Brown C.T."/>
            <person name="Hug L.A."/>
            <person name="Sharon I."/>
            <person name="Castelle C.J."/>
            <person name="Probst A.J."/>
            <person name="Thomas B.C."/>
            <person name="Singh A."/>
            <person name="Wilkins M.J."/>
            <person name="Karaoz U."/>
            <person name="Brodie E.L."/>
            <person name="Williams K.H."/>
            <person name="Hubbard S.S."/>
            <person name="Banfield J.F."/>
        </authorList>
    </citation>
    <scope>NUCLEOTIDE SEQUENCE [LARGE SCALE GENOMIC DNA]</scope>
</reference>
<keyword evidence="1" id="KW-1133">Transmembrane helix</keyword>
<dbReference type="EMBL" id="MHOL01000019">
    <property type="protein sequence ID" value="OGZ62554.1"/>
    <property type="molecule type" value="Genomic_DNA"/>
</dbReference>
<accession>A0A1G2HJ93</accession>
<dbReference type="InterPro" id="IPR019287">
    <property type="entry name" value="Hday_junct_resolvase-rel_dom"/>
</dbReference>
<protein>
    <recommendedName>
        <fullName evidence="2">Holliday junction resolvase-related domain-containing protein</fullName>
    </recommendedName>
</protein>